<sequence length="881" mass="98361">MDYDLRYYIQQLQSYNGRHNSINQVKQIHLLFLKRGILNSVLSIGNRLIQVYAKCGIMSDAAKVFDEMPQRNCFSWNTLIEGFMKSGEVSKSLEVFNSMPFRDDFSWNVVISGCVKSGELGLARMVFNEMPRKNGIAWNSMLHGYARRGCPTEALRLFKYMNFDGAESRKRDPFVLASMVGACTDMMALGCGKQIHTRIIIDGVEFDTVLGSSIVNLYSKCGALDNAKHVFKLTKEADYFSLSALITGYASVGKMDDARRTFDSIANPCVVVWNSLISGYVANDQPIEALALFNMMRNKEYKPDCSTFANVLNACSSIGGSHEYGRQLHNHACKVGVSTDVVVACSLIDMYSKSGNPSNACKFFDELELHDTVLLNSMINVYSNCGRLQDAKQIFDSMHDKSLISWNSMLAAFSQNSCPLSALDLFFKMNMLEVRMDKYSFASVISSCASISSLRFGEQVFARATVVGLEADLIVCTSLVDFYYKCGFINFGRKLFDEMVKFDEASWNSMLTGYATNGQAMEVLDLFASMRHAVVQPNVVTFTVLLSAFSHCGLIEEARKWFYMMKSEYNIEPEYEHYSCMVDLLARAGCLEEATSLIRQMPFKADASMLSSILRGCVFHGNKNLGIEVAELMIHLDPENSSAYVQLSGIFATAGDWDGSTEVRDVMRTRCTEKIPGISWKFLVLGDKPVFSLNLSGNTCWSGGLVTAKTAKTPLLSNILILPFLLLLPLLFHLAVVLLFSDLSKESMAAINGSFSPHFAIHQSASSLKQPAFGMVRLRKSLLPVKKATKLQIRSSIKDQVFEDHSTGIICYKDDRGEIICEGFDEGPRLHLQYPPTLVPLRDDDGILDRLQQRWLQIMDGETANSSDLLKKSCNGFNTLH</sequence>
<dbReference type="PANTHER" id="PTHR47926:SF392">
    <property type="entry name" value="PENTATRICOPEPTIDE REPEAT-CONTAINING PROTEIN"/>
    <property type="match status" value="1"/>
</dbReference>
<feature type="repeat" description="PPR" evidence="3">
    <location>
        <begin position="538"/>
        <end position="568"/>
    </location>
</feature>
<evidence type="ECO:0008006" key="7">
    <source>
        <dbReference type="Google" id="ProtNLM"/>
    </source>
</evidence>
<dbReference type="InterPro" id="IPR011990">
    <property type="entry name" value="TPR-like_helical_dom_sf"/>
</dbReference>
<dbReference type="EnsemblPlants" id="AUR62001409-RA">
    <property type="protein sequence ID" value="AUR62001409-RA:cds"/>
    <property type="gene ID" value="AUR62001409"/>
</dbReference>
<evidence type="ECO:0000256" key="2">
    <source>
        <dbReference type="ARBA" id="ARBA00061659"/>
    </source>
</evidence>
<feature type="repeat" description="PPR" evidence="3">
    <location>
        <begin position="103"/>
        <end position="133"/>
    </location>
</feature>
<keyword evidence="6" id="KW-1185">Reference proteome</keyword>
<evidence type="ECO:0000313" key="6">
    <source>
        <dbReference type="Proteomes" id="UP000596660"/>
    </source>
</evidence>
<name>A0A803KQV3_CHEQI</name>
<dbReference type="FunFam" id="1.25.40.10:FF:000797">
    <property type="entry name" value="Pentatricopeptide repeat-containing protein chloroplastic"/>
    <property type="match status" value="1"/>
</dbReference>
<dbReference type="GO" id="GO:0005737">
    <property type="term" value="C:cytoplasm"/>
    <property type="evidence" value="ECO:0007669"/>
    <property type="project" value="UniProtKB-ARBA"/>
</dbReference>
<dbReference type="InterPro" id="IPR046960">
    <property type="entry name" value="PPR_At4g14850-like_plant"/>
</dbReference>
<organism evidence="5 6">
    <name type="scientific">Chenopodium quinoa</name>
    <name type="common">Quinoa</name>
    <dbReference type="NCBI Taxonomy" id="63459"/>
    <lineage>
        <taxon>Eukaryota</taxon>
        <taxon>Viridiplantae</taxon>
        <taxon>Streptophyta</taxon>
        <taxon>Embryophyta</taxon>
        <taxon>Tracheophyta</taxon>
        <taxon>Spermatophyta</taxon>
        <taxon>Magnoliopsida</taxon>
        <taxon>eudicotyledons</taxon>
        <taxon>Gunneridae</taxon>
        <taxon>Pentapetalae</taxon>
        <taxon>Caryophyllales</taxon>
        <taxon>Chenopodiaceae</taxon>
        <taxon>Chenopodioideae</taxon>
        <taxon>Atripliceae</taxon>
        <taxon>Chenopodium</taxon>
    </lineage>
</organism>
<keyword evidence="1" id="KW-0677">Repeat</keyword>
<dbReference type="GO" id="GO:0003723">
    <property type="term" value="F:RNA binding"/>
    <property type="evidence" value="ECO:0007669"/>
    <property type="project" value="InterPro"/>
</dbReference>
<feature type="repeat" description="PPR" evidence="3">
    <location>
        <begin position="72"/>
        <end position="102"/>
    </location>
</feature>
<evidence type="ECO:0000256" key="4">
    <source>
        <dbReference type="SAM" id="Phobius"/>
    </source>
</evidence>
<accession>A0A803KQV3</accession>
<feature type="transmembrane region" description="Helical" evidence="4">
    <location>
        <begin position="719"/>
        <end position="740"/>
    </location>
</feature>
<evidence type="ECO:0000313" key="5">
    <source>
        <dbReference type="EnsemblPlants" id="AUR62001409-RA:cds"/>
    </source>
</evidence>
<dbReference type="AlphaFoldDB" id="A0A803KQV3"/>
<reference evidence="5" key="1">
    <citation type="journal article" date="2017" name="Nature">
        <title>The genome of Chenopodium quinoa.</title>
        <authorList>
            <person name="Jarvis D.E."/>
            <person name="Ho Y.S."/>
            <person name="Lightfoot D.J."/>
            <person name="Schmoeckel S.M."/>
            <person name="Li B."/>
            <person name="Borm T.J.A."/>
            <person name="Ohyanagi H."/>
            <person name="Mineta K."/>
            <person name="Michell C.T."/>
            <person name="Saber N."/>
            <person name="Kharbatia N.M."/>
            <person name="Rupper R.R."/>
            <person name="Sharp A.R."/>
            <person name="Dally N."/>
            <person name="Boughton B.A."/>
            <person name="Woo Y.H."/>
            <person name="Gao G."/>
            <person name="Schijlen E.G.W.M."/>
            <person name="Guo X."/>
            <person name="Momin A.A."/>
            <person name="Negrao S."/>
            <person name="Al-Babili S."/>
            <person name="Gehring C."/>
            <person name="Roessner U."/>
            <person name="Jung C."/>
            <person name="Murphy K."/>
            <person name="Arold S.T."/>
            <person name="Gojobori T."/>
            <person name="van der Linden C.G."/>
            <person name="van Loo E.N."/>
            <person name="Jellen E.N."/>
            <person name="Maughan P.J."/>
            <person name="Tester M."/>
        </authorList>
    </citation>
    <scope>NUCLEOTIDE SEQUENCE [LARGE SCALE GENOMIC DNA]</scope>
    <source>
        <strain evidence="5">cv. PI 614886</strain>
    </source>
</reference>
<proteinExistence type="inferred from homology"/>
<keyword evidence="4" id="KW-0472">Membrane</keyword>
<dbReference type="PANTHER" id="PTHR47926">
    <property type="entry name" value="PENTATRICOPEPTIDE REPEAT-CONTAINING PROTEIN"/>
    <property type="match status" value="1"/>
</dbReference>
<dbReference type="Gene3D" id="1.25.40.10">
    <property type="entry name" value="Tetratricopeptide repeat domain"/>
    <property type="match status" value="6"/>
</dbReference>
<evidence type="ECO:0000256" key="3">
    <source>
        <dbReference type="PROSITE-ProRule" id="PRU00708"/>
    </source>
</evidence>
<dbReference type="Pfam" id="PF13041">
    <property type="entry name" value="PPR_2"/>
    <property type="match status" value="2"/>
</dbReference>
<dbReference type="InterPro" id="IPR046848">
    <property type="entry name" value="E_motif"/>
</dbReference>
<dbReference type="Proteomes" id="UP000596660">
    <property type="component" value="Unplaced"/>
</dbReference>
<dbReference type="NCBIfam" id="TIGR00756">
    <property type="entry name" value="PPR"/>
    <property type="match status" value="7"/>
</dbReference>
<dbReference type="PROSITE" id="PS51375">
    <property type="entry name" value="PPR"/>
    <property type="match status" value="7"/>
</dbReference>
<protein>
    <recommendedName>
        <fullName evidence="7">Pentatricopeptide repeat-containing protein</fullName>
    </recommendedName>
</protein>
<comment type="similarity">
    <text evidence="2">Belongs to the PPR family. PCMP-E subfamily.</text>
</comment>
<dbReference type="Gramene" id="AUR62001409-RA">
    <property type="protein sequence ID" value="AUR62001409-RA:cds"/>
    <property type="gene ID" value="AUR62001409"/>
</dbReference>
<feature type="repeat" description="PPR" evidence="3">
    <location>
        <begin position="503"/>
        <end position="537"/>
    </location>
</feature>
<reference evidence="5" key="2">
    <citation type="submission" date="2021-03" db="UniProtKB">
        <authorList>
            <consortium name="EnsemblPlants"/>
        </authorList>
    </citation>
    <scope>IDENTIFICATION</scope>
</reference>
<feature type="repeat" description="PPR" evidence="3">
    <location>
        <begin position="134"/>
        <end position="168"/>
    </location>
</feature>
<evidence type="ECO:0000256" key="1">
    <source>
        <dbReference type="ARBA" id="ARBA00022737"/>
    </source>
</evidence>
<feature type="repeat" description="PPR" evidence="3">
    <location>
        <begin position="269"/>
        <end position="303"/>
    </location>
</feature>
<dbReference type="GO" id="GO:0009451">
    <property type="term" value="P:RNA modification"/>
    <property type="evidence" value="ECO:0007669"/>
    <property type="project" value="InterPro"/>
</dbReference>
<dbReference type="Pfam" id="PF01535">
    <property type="entry name" value="PPR"/>
    <property type="match status" value="10"/>
</dbReference>
<dbReference type="Pfam" id="PF20431">
    <property type="entry name" value="E_motif"/>
    <property type="match status" value="1"/>
</dbReference>
<dbReference type="InterPro" id="IPR002885">
    <property type="entry name" value="PPR_rpt"/>
</dbReference>
<dbReference type="FunFam" id="1.25.40.10:FF:000344">
    <property type="entry name" value="Pentatricopeptide repeat-containing protein"/>
    <property type="match status" value="1"/>
</dbReference>
<keyword evidence="4" id="KW-1133">Transmembrane helix</keyword>
<feature type="repeat" description="PPR" evidence="3">
    <location>
        <begin position="371"/>
        <end position="405"/>
    </location>
</feature>
<keyword evidence="4" id="KW-0812">Transmembrane</keyword>
<dbReference type="OMA" id="WPNDACK"/>